<keyword evidence="2 6" id="KW-0808">Transferase</keyword>
<dbReference type="SUPFAM" id="SSF53067">
    <property type="entry name" value="Actin-like ATPase domain"/>
    <property type="match status" value="2"/>
</dbReference>
<dbReference type="GO" id="GO:0019150">
    <property type="term" value="F:D-ribulokinase activity"/>
    <property type="evidence" value="ECO:0007669"/>
    <property type="project" value="UniProtKB-EC"/>
</dbReference>
<dbReference type="CDD" id="cd07782">
    <property type="entry name" value="ASKHA_NBD_FGGY_D-RBK"/>
    <property type="match status" value="1"/>
</dbReference>
<dbReference type="NCBIfam" id="TIGR01315">
    <property type="entry name" value="5C_CHO_kinase"/>
    <property type="match status" value="1"/>
</dbReference>
<dbReference type="EC" id="2.7.1.47" evidence="6"/>
<organism evidence="6 7">
    <name type="scientific">Buttiauxella agrestis ATCC 33320</name>
    <dbReference type="NCBI Taxonomy" id="1006004"/>
    <lineage>
        <taxon>Bacteria</taxon>
        <taxon>Pseudomonadati</taxon>
        <taxon>Pseudomonadota</taxon>
        <taxon>Gammaproteobacteria</taxon>
        <taxon>Enterobacterales</taxon>
        <taxon>Enterobacteriaceae</taxon>
        <taxon>Buttiauxella</taxon>
    </lineage>
</organism>
<dbReference type="GO" id="GO:0005737">
    <property type="term" value="C:cytoplasm"/>
    <property type="evidence" value="ECO:0007669"/>
    <property type="project" value="TreeGrafter"/>
</dbReference>
<dbReference type="InterPro" id="IPR018485">
    <property type="entry name" value="FGGY_C"/>
</dbReference>
<dbReference type="RefSeq" id="WP_034492442.1">
    <property type="nucleotide sequence ID" value="NZ_JMPI01000006.1"/>
</dbReference>
<comment type="caution">
    <text evidence="6">The sequence shown here is derived from an EMBL/GenBank/DDBJ whole genome shotgun (WGS) entry which is preliminary data.</text>
</comment>
<feature type="domain" description="Carbohydrate kinase FGGY N-terminal" evidence="4">
    <location>
        <begin position="5"/>
        <end position="254"/>
    </location>
</feature>
<name>A0A085GLN0_9ENTR</name>
<sequence>MTKLFVGVDVGSASVRAGIYTMEGTRLAFSVRPIQQFHYQTNRVEQSSSDIWQQVCTTVREAISLAGVQPQQVVSIGFDATCSLVAVGERGQPVAVGEEGDADHDIVMWMDHRAGEETQRINATNDSALQYVGGQVSIEMELPKILWLKNHFPERYASIWRFFDLADYLVWRATGVDAAGVCTLTCKWNYLAHEERFSQSLLESVELADLVNKIPPSIIQVGQPVGTLRTDVAAQLGLTPDVVVASGLIDAHAGGLALVAAAPEANLAIISGTSNCHMIVSKEAKSVPGVWGPYFAAMYPGWWLNEGGQSAAGALVDWALMQSDAWPALKNEADALGCSVYQILNQWVAQLESCEKYPTSQLHILADHHGNRSPRSDANARGMIAGLTLEKGQPQLARLYLATLQAIAYGTRHIIDTMEHNGQRIDSITLCGGATKNPLWLREYANVTGRAIHLVEEEDAVTLGAALNGAVACKAFSSFSTAAGAMVRRDKTIEPDAVHRAFHDAKYQVYLQMYQDQQRYQAVMQQTLVAP</sequence>
<evidence type="ECO:0000256" key="1">
    <source>
        <dbReference type="ARBA" id="ARBA00009156"/>
    </source>
</evidence>
<keyword evidence="7" id="KW-1185">Reference proteome</keyword>
<keyword evidence="3 6" id="KW-0418">Kinase</keyword>
<dbReference type="OrthoDB" id="9805576at2"/>
<dbReference type="Pfam" id="PF00370">
    <property type="entry name" value="FGGY_N"/>
    <property type="match status" value="1"/>
</dbReference>
<dbReference type="Pfam" id="PF02782">
    <property type="entry name" value="FGGY_C"/>
    <property type="match status" value="1"/>
</dbReference>
<evidence type="ECO:0000259" key="4">
    <source>
        <dbReference type="Pfam" id="PF00370"/>
    </source>
</evidence>
<dbReference type="InterPro" id="IPR006003">
    <property type="entry name" value="FGGY_RbtK-like"/>
</dbReference>
<dbReference type="Gene3D" id="3.30.420.40">
    <property type="match status" value="1"/>
</dbReference>
<dbReference type="PANTHER" id="PTHR43435">
    <property type="entry name" value="RIBULOKINASE"/>
    <property type="match status" value="1"/>
</dbReference>
<evidence type="ECO:0000313" key="6">
    <source>
        <dbReference type="EMBL" id="KFC84625.1"/>
    </source>
</evidence>
<accession>A0A085GLN0</accession>
<evidence type="ECO:0000313" key="7">
    <source>
        <dbReference type="Proteomes" id="UP000028653"/>
    </source>
</evidence>
<dbReference type="STRING" id="1006004.GBAG_0154"/>
<dbReference type="InterPro" id="IPR000577">
    <property type="entry name" value="Carb_kinase_FGGY"/>
</dbReference>
<dbReference type="AlphaFoldDB" id="A0A085GLN0"/>
<comment type="similarity">
    <text evidence="1">Belongs to the FGGY kinase family.</text>
</comment>
<dbReference type="PANTHER" id="PTHR43435:SF4">
    <property type="entry name" value="FGGY CARBOHYDRATE KINASE DOMAIN-CONTAINING PROTEIN"/>
    <property type="match status" value="1"/>
</dbReference>
<dbReference type="Gene3D" id="1.20.58.2240">
    <property type="match status" value="1"/>
</dbReference>
<dbReference type="eggNOG" id="COG1069">
    <property type="taxonomic scope" value="Bacteria"/>
</dbReference>
<dbReference type="Proteomes" id="UP000028653">
    <property type="component" value="Unassembled WGS sequence"/>
</dbReference>
<gene>
    <name evidence="6" type="ORF">GBAG_0154</name>
</gene>
<dbReference type="EC" id="2.7.1.-" evidence="6"/>
<feature type="domain" description="Carbohydrate kinase FGGY C-terminal" evidence="5">
    <location>
        <begin position="267"/>
        <end position="473"/>
    </location>
</feature>
<dbReference type="EMBL" id="JMPI01000006">
    <property type="protein sequence ID" value="KFC84625.1"/>
    <property type="molecule type" value="Genomic_DNA"/>
</dbReference>
<evidence type="ECO:0000259" key="5">
    <source>
        <dbReference type="Pfam" id="PF02782"/>
    </source>
</evidence>
<protein>
    <submittedName>
        <fullName evidence="6">D-ribulokinase</fullName>
        <ecNumber evidence="6">2.7.1.-</ecNumber>
        <ecNumber evidence="6">2.7.1.47</ecNumber>
    </submittedName>
</protein>
<dbReference type="PIRSF" id="PIRSF000538">
    <property type="entry name" value="GlpK"/>
    <property type="match status" value="1"/>
</dbReference>
<evidence type="ECO:0000256" key="3">
    <source>
        <dbReference type="ARBA" id="ARBA00022777"/>
    </source>
</evidence>
<proteinExistence type="inferred from homology"/>
<evidence type="ECO:0000256" key="2">
    <source>
        <dbReference type="ARBA" id="ARBA00022679"/>
    </source>
</evidence>
<dbReference type="GO" id="GO:0019321">
    <property type="term" value="P:pentose metabolic process"/>
    <property type="evidence" value="ECO:0007669"/>
    <property type="project" value="TreeGrafter"/>
</dbReference>
<reference evidence="6 7" key="1">
    <citation type="submission" date="2014-05" db="EMBL/GenBank/DDBJ databases">
        <title>ATOL: Assembling a taxonomically balanced genome-scale reconstruction of the evolutionary history of the Enterobacteriaceae.</title>
        <authorList>
            <person name="Plunkett G.III."/>
            <person name="Neeno-Eckwall E.C."/>
            <person name="Glasner J.D."/>
            <person name="Perna N.T."/>
        </authorList>
    </citation>
    <scope>NUCLEOTIDE SEQUENCE [LARGE SCALE GENOMIC DNA]</scope>
    <source>
        <strain evidence="6 7">ATCC 33320</strain>
    </source>
</reference>
<dbReference type="InterPro" id="IPR043129">
    <property type="entry name" value="ATPase_NBD"/>
</dbReference>
<dbReference type="InterPro" id="IPR018484">
    <property type="entry name" value="FGGY_N"/>
</dbReference>